<evidence type="ECO:0000256" key="3">
    <source>
        <dbReference type="ARBA" id="ARBA00023125"/>
    </source>
</evidence>
<evidence type="ECO:0000259" key="7">
    <source>
        <dbReference type="PROSITE" id="PS50811"/>
    </source>
</evidence>
<dbReference type="EMBL" id="JACEIK010008405">
    <property type="protein sequence ID" value="MCE3051339.1"/>
    <property type="molecule type" value="Genomic_DNA"/>
</dbReference>
<sequence>MKFMEEKEVNPGEMMSENQIPGCSSYLFETEKGSCLSLIETMFASHDPVTTPIFDLLSPPVPSLLIPSTSQSSKIPSQIVNTPNSSSISSSSTEAAANDDQQTTKTVDNQQPEDHQDKNKKQLKPKKKKQKRERGPRFAFMTKSEVDHLDDGFRWRKYGQKAVKNSPFPRSYYRCTTATCGVKKRVERSSEDPSIVVTTYEGTHTHPCPITPRGSIGILPETTSYGDSSLFFPQFHYQVQQQESTYFQTPTLPISFTTTASDSSLFSTTNSSQERLFSPSTSSSSSLARDHGLLQDMVPSQMRTSPKQD</sequence>
<dbReference type="Proteomes" id="UP000823775">
    <property type="component" value="Unassembled WGS sequence"/>
</dbReference>
<dbReference type="PANTHER" id="PTHR31221">
    <property type="entry name" value="WRKY TRANSCRIPTION FACTOR PROTEIN 1-RELATED"/>
    <property type="match status" value="1"/>
</dbReference>
<feature type="domain" description="WRKY" evidence="7">
    <location>
        <begin position="144"/>
        <end position="209"/>
    </location>
</feature>
<accession>A0ABS8WML9</accession>
<dbReference type="SUPFAM" id="SSF118290">
    <property type="entry name" value="WRKY DNA-binding domain"/>
    <property type="match status" value="1"/>
</dbReference>
<proteinExistence type="predicted"/>
<keyword evidence="9" id="KW-1185">Reference proteome</keyword>
<protein>
    <recommendedName>
        <fullName evidence="7">WRKY domain-containing protein</fullName>
    </recommendedName>
</protein>
<feature type="compositionally biased region" description="Polar residues" evidence="6">
    <location>
        <begin position="93"/>
        <end position="110"/>
    </location>
</feature>
<evidence type="ECO:0000256" key="4">
    <source>
        <dbReference type="ARBA" id="ARBA00023163"/>
    </source>
</evidence>
<dbReference type="InterPro" id="IPR003657">
    <property type="entry name" value="WRKY_dom"/>
</dbReference>
<evidence type="ECO:0000313" key="9">
    <source>
        <dbReference type="Proteomes" id="UP000823775"/>
    </source>
</evidence>
<dbReference type="PANTHER" id="PTHR31221:SF350">
    <property type="entry name" value="WRKY TRANSCRIPTION FACTOR 48-RELATED"/>
    <property type="match status" value="1"/>
</dbReference>
<dbReference type="Gene3D" id="2.20.25.80">
    <property type="entry name" value="WRKY domain"/>
    <property type="match status" value="1"/>
</dbReference>
<keyword evidence="2" id="KW-0805">Transcription regulation</keyword>
<evidence type="ECO:0000256" key="1">
    <source>
        <dbReference type="ARBA" id="ARBA00004123"/>
    </source>
</evidence>
<dbReference type="PROSITE" id="PS50811">
    <property type="entry name" value="WRKY"/>
    <property type="match status" value="1"/>
</dbReference>
<evidence type="ECO:0000256" key="2">
    <source>
        <dbReference type="ARBA" id="ARBA00023015"/>
    </source>
</evidence>
<keyword evidence="4" id="KW-0804">Transcription</keyword>
<evidence type="ECO:0000256" key="6">
    <source>
        <dbReference type="SAM" id="MobiDB-lite"/>
    </source>
</evidence>
<dbReference type="InterPro" id="IPR036576">
    <property type="entry name" value="WRKY_dom_sf"/>
</dbReference>
<comment type="caution">
    <text evidence="8">The sequence shown here is derived from an EMBL/GenBank/DDBJ whole genome shotgun (WGS) entry which is preliminary data.</text>
</comment>
<feature type="region of interest" description="Disordered" evidence="6">
    <location>
        <begin position="263"/>
        <end position="309"/>
    </location>
</feature>
<feature type="region of interest" description="Disordered" evidence="6">
    <location>
        <begin position="68"/>
        <end position="139"/>
    </location>
</feature>
<feature type="compositionally biased region" description="Low complexity" evidence="6">
    <location>
        <begin position="263"/>
        <end position="286"/>
    </location>
</feature>
<comment type="subcellular location">
    <subcellularLocation>
        <location evidence="1">Nucleus</location>
    </subcellularLocation>
</comment>
<evidence type="ECO:0000256" key="5">
    <source>
        <dbReference type="ARBA" id="ARBA00023242"/>
    </source>
</evidence>
<feature type="compositionally biased region" description="Polar residues" evidence="6">
    <location>
        <begin position="71"/>
        <end position="84"/>
    </location>
</feature>
<dbReference type="InterPro" id="IPR044810">
    <property type="entry name" value="WRKY_plant"/>
</dbReference>
<keyword evidence="3" id="KW-0238">DNA-binding</keyword>
<feature type="compositionally biased region" description="Basic residues" evidence="6">
    <location>
        <begin position="121"/>
        <end position="134"/>
    </location>
</feature>
<dbReference type="Pfam" id="PF03106">
    <property type="entry name" value="WRKY"/>
    <property type="match status" value="1"/>
</dbReference>
<evidence type="ECO:0000313" key="8">
    <source>
        <dbReference type="EMBL" id="MCE3051339.1"/>
    </source>
</evidence>
<name>A0ABS8WML9_DATST</name>
<keyword evidence="5" id="KW-0539">Nucleus</keyword>
<reference evidence="8 9" key="1">
    <citation type="journal article" date="2021" name="BMC Genomics">
        <title>Datura genome reveals duplications of psychoactive alkaloid biosynthetic genes and high mutation rate following tissue culture.</title>
        <authorList>
            <person name="Rajewski A."/>
            <person name="Carter-House D."/>
            <person name="Stajich J."/>
            <person name="Litt A."/>
        </authorList>
    </citation>
    <scope>NUCLEOTIDE SEQUENCE [LARGE SCALE GENOMIC DNA]</scope>
    <source>
        <strain evidence="8">AR-01</strain>
    </source>
</reference>
<organism evidence="8 9">
    <name type="scientific">Datura stramonium</name>
    <name type="common">Jimsonweed</name>
    <name type="synonym">Common thornapple</name>
    <dbReference type="NCBI Taxonomy" id="4076"/>
    <lineage>
        <taxon>Eukaryota</taxon>
        <taxon>Viridiplantae</taxon>
        <taxon>Streptophyta</taxon>
        <taxon>Embryophyta</taxon>
        <taxon>Tracheophyta</taxon>
        <taxon>Spermatophyta</taxon>
        <taxon>Magnoliopsida</taxon>
        <taxon>eudicotyledons</taxon>
        <taxon>Gunneridae</taxon>
        <taxon>Pentapetalae</taxon>
        <taxon>asterids</taxon>
        <taxon>lamiids</taxon>
        <taxon>Solanales</taxon>
        <taxon>Solanaceae</taxon>
        <taxon>Solanoideae</taxon>
        <taxon>Datureae</taxon>
        <taxon>Datura</taxon>
    </lineage>
</organism>
<gene>
    <name evidence="8" type="ORF">HAX54_049536</name>
</gene>
<dbReference type="SMART" id="SM00774">
    <property type="entry name" value="WRKY"/>
    <property type="match status" value="1"/>
</dbReference>